<evidence type="ECO:0000313" key="3">
    <source>
        <dbReference type="Proteomes" id="UP000799757"/>
    </source>
</evidence>
<organism evidence="2 3">
    <name type="scientific">Melanomma pulvis-pyrius CBS 109.77</name>
    <dbReference type="NCBI Taxonomy" id="1314802"/>
    <lineage>
        <taxon>Eukaryota</taxon>
        <taxon>Fungi</taxon>
        <taxon>Dikarya</taxon>
        <taxon>Ascomycota</taxon>
        <taxon>Pezizomycotina</taxon>
        <taxon>Dothideomycetes</taxon>
        <taxon>Pleosporomycetidae</taxon>
        <taxon>Pleosporales</taxon>
        <taxon>Melanommataceae</taxon>
        <taxon>Melanomma</taxon>
    </lineage>
</organism>
<feature type="non-terminal residue" evidence="2">
    <location>
        <position position="1"/>
    </location>
</feature>
<dbReference type="AlphaFoldDB" id="A0A6A6WYG6"/>
<dbReference type="InterPro" id="IPR040976">
    <property type="entry name" value="Pkinase_fungal"/>
</dbReference>
<feature type="non-terminal residue" evidence="2">
    <location>
        <position position="104"/>
    </location>
</feature>
<protein>
    <recommendedName>
        <fullName evidence="1">Fungal-type protein kinase domain-containing protein</fullName>
    </recommendedName>
</protein>
<dbReference type="PANTHER" id="PTHR38248:SF2">
    <property type="entry name" value="FUNK1 11"/>
    <property type="match status" value="1"/>
</dbReference>
<accession>A0A6A6WYG6</accession>
<dbReference type="OrthoDB" id="5584477at2759"/>
<gene>
    <name evidence="2" type="ORF">K505DRAFT_196263</name>
</gene>
<dbReference type="Pfam" id="PF17667">
    <property type="entry name" value="Pkinase_fungal"/>
    <property type="match status" value="1"/>
</dbReference>
<keyword evidence="3" id="KW-1185">Reference proteome</keyword>
<name>A0A6A6WYG6_9PLEO</name>
<feature type="domain" description="Fungal-type protein kinase" evidence="1">
    <location>
        <begin position="2"/>
        <end position="20"/>
    </location>
</feature>
<proteinExistence type="predicted"/>
<evidence type="ECO:0000259" key="1">
    <source>
        <dbReference type="Pfam" id="PF17667"/>
    </source>
</evidence>
<reference evidence="2" key="1">
    <citation type="journal article" date="2020" name="Stud. Mycol.">
        <title>101 Dothideomycetes genomes: a test case for predicting lifestyles and emergence of pathogens.</title>
        <authorList>
            <person name="Haridas S."/>
            <person name="Albert R."/>
            <person name="Binder M."/>
            <person name="Bloem J."/>
            <person name="Labutti K."/>
            <person name="Salamov A."/>
            <person name="Andreopoulos B."/>
            <person name="Baker S."/>
            <person name="Barry K."/>
            <person name="Bills G."/>
            <person name="Bluhm B."/>
            <person name="Cannon C."/>
            <person name="Castanera R."/>
            <person name="Culley D."/>
            <person name="Daum C."/>
            <person name="Ezra D."/>
            <person name="Gonzalez J."/>
            <person name="Henrissat B."/>
            <person name="Kuo A."/>
            <person name="Liang C."/>
            <person name="Lipzen A."/>
            <person name="Lutzoni F."/>
            <person name="Magnuson J."/>
            <person name="Mondo S."/>
            <person name="Nolan M."/>
            <person name="Ohm R."/>
            <person name="Pangilinan J."/>
            <person name="Park H.-J."/>
            <person name="Ramirez L."/>
            <person name="Alfaro M."/>
            <person name="Sun H."/>
            <person name="Tritt A."/>
            <person name="Yoshinaga Y."/>
            <person name="Zwiers L.-H."/>
            <person name="Turgeon B."/>
            <person name="Goodwin S."/>
            <person name="Spatafora J."/>
            <person name="Crous P."/>
            <person name="Grigoriev I."/>
        </authorList>
    </citation>
    <scope>NUCLEOTIDE SEQUENCE</scope>
    <source>
        <strain evidence="2">CBS 109.77</strain>
    </source>
</reference>
<dbReference type="PANTHER" id="PTHR38248">
    <property type="entry name" value="FUNK1 6"/>
    <property type="match status" value="1"/>
</dbReference>
<evidence type="ECO:0000313" key="2">
    <source>
        <dbReference type="EMBL" id="KAF2789126.1"/>
    </source>
</evidence>
<sequence>ISHTYRHDLESFFYAFIWQCTRRDRGKEQPEGSLLTKWYTDSYRDMASTKRGHMYIDGVEDILEEIPPHFDRVNPLCRELREISRLFVRILEEPKALYGPMIEA</sequence>
<dbReference type="EMBL" id="MU002160">
    <property type="protein sequence ID" value="KAF2789126.1"/>
    <property type="molecule type" value="Genomic_DNA"/>
</dbReference>
<dbReference type="Proteomes" id="UP000799757">
    <property type="component" value="Unassembled WGS sequence"/>
</dbReference>